<proteinExistence type="predicted"/>
<dbReference type="EMBL" id="CP004373">
    <property type="protein sequence ID" value="AHK71723.1"/>
    <property type="molecule type" value="Genomic_DNA"/>
</dbReference>
<dbReference type="Proteomes" id="UP000031656">
    <property type="component" value="Chromosome"/>
</dbReference>
<evidence type="ECO:0000256" key="1">
    <source>
        <dbReference type="SAM" id="MobiDB-lite"/>
    </source>
</evidence>
<organism evidence="2 3">
    <name type="scientific">Gluconobacter oxydans DSM 3504</name>
    <dbReference type="NCBI Taxonomy" id="1288313"/>
    <lineage>
        <taxon>Bacteria</taxon>
        <taxon>Pseudomonadati</taxon>
        <taxon>Pseudomonadota</taxon>
        <taxon>Alphaproteobacteria</taxon>
        <taxon>Acetobacterales</taxon>
        <taxon>Acetobacteraceae</taxon>
        <taxon>Gluconobacter</taxon>
    </lineage>
</organism>
<sequence length="47" mass="5115">MSDIRPLNRRPVQSLEPDEKPDPDGRLACTGIHKIASSIRSGQDAEG</sequence>
<evidence type="ECO:0000313" key="2">
    <source>
        <dbReference type="EMBL" id="AHK71723.1"/>
    </source>
</evidence>
<protein>
    <submittedName>
        <fullName evidence="2">Uncharacterized protein</fullName>
    </submittedName>
</protein>
<dbReference type="KEGG" id="goy:GLS_c18490"/>
<evidence type="ECO:0000313" key="3">
    <source>
        <dbReference type="Proteomes" id="UP000031656"/>
    </source>
</evidence>
<reference evidence="2 3" key="1">
    <citation type="journal article" date="2015" name="Appl. Microbiol. Biotechnol.">
        <title>The consequence of an additional NADH dehydrogenase paralog on the growth of Gluconobacter oxydans DSM3504.</title>
        <authorList>
            <person name="Kostner D."/>
            <person name="Luchterhand B."/>
            <person name="Junker A."/>
            <person name="Volland S."/>
            <person name="Daniel R."/>
            <person name="Buchs J."/>
            <person name="Liebl W."/>
            <person name="Ehrenreich A."/>
        </authorList>
    </citation>
    <scope>NUCLEOTIDE SEQUENCE [LARGE SCALE GENOMIC DNA]</scope>
    <source>
        <strain evidence="2">DSM 3504</strain>
    </source>
</reference>
<dbReference type="HOGENOM" id="CLU_3168604_0_0_5"/>
<name>A0A067Z5H4_GLUOY</name>
<dbReference type="AlphaFoldDB" id="A0A067Z5H4"/>
<feature type="region of interest" description="Disordered" evidence="1">
    <location>
        <begin position="1"/>
        <end position="28"/>
    </location>
</feature>
<accession>A0A067Z5H4</accession>
<gene>
    <name evidence="2" type="ORF">GLS_c18490</name>
</gene>